<protein>
    <submittedName>
        <fullName evidence="1">Uncharacterized protein</fullName>
    </submittedName>
</protein>
<name>A0ACC1NM87_9PEZI</name>
<comment type="caution">
    <text evidence="1">The sequence shown here is derived from an EMBL/GenBank/DDBJ whole genome shotgun (WGS) entry which is preliminary data.</text>
</comment>
<accession>A0ACC1NM87</accession>
<sequence>MAAPPSEPVSRIVTATTALSNRSFLGRSFARRDAGDSNKGEQEGPKGPLGLTTLSVPEGQVVADLIFVHGLNGGSRSTWSRAADGTFWPQDWLSCDDAFHDVRIHTFGYSSGLNHDSVLNVHDFASNLLACIYHSPAITSSTSSPVLFVGHSMGGLVVKKTYILARQLPEYNNLADKIRAIFFLATPHHLDRWGFKLPF</sequence>
<keyword evidence="2" id="KW-1185">Reference proteome</keyword>
<proteinExistence type="predicted"/>
<evidence type="ECO:0000313" key="1">
    <source>
        <dbReference type="EMBL" id="KAJ2980189.1"/>
    </source>
</evidence>
<reference evidence="1" key="1">
    <citation type="submission" date="2022-10" db="EMBL/GenBank/DDBJ databases">
        <title>Genome Sequence of Xylaria curta.</title>
        <authorList>
            <person name="Buettner E."/>
        </authorList>
    </citation>
    <scope>NUCLEOTIDE SEQUENCE</scope>
    <source>
        <strain evidence="1">Babe10</strain>
    </source>
</reference>
<organism evidence="1 2">
    <name type="scientific">Xylaria curta</name>
    <dbReference type="NCBI Taxonomy" id="42375"/>
    <lineage>
        <taxon>Eukaryota</taxon>
        <taxon>Fungi</taxon>
        <taxon>Dikarya</taxon>
        <taxon>Ascomycota</taxon>
        <taxon>Pezizomycotina</taxon>
        <taxon>Sordariomycetes</taxon>
        <taxon>Xylariomycetidae</taxon>
        <taxon>Xylariales</taxon>
        <taxon>Xylariaceae</taxon>
        <taxon>Xylaria</taxon>
    </lineage>
</organism>
<dbReference type="Proteomes" id="UP001143856">
    <property type="component" value="Unassembled WGS sequence"/>
</dbReference>
<gene>
    <name evidence="1" type="ORF">NUW58_g7014</name>
</gene>
<dbReference type="EMBL" id="JAPDGR010001716">
    <property type="protein sequence ID" value="KAJ2980189.1"/>
    <property type="molecule type" value="Genomic_DNA"/>
</dbReference>
<evidence type="ECO:0000313" key="2">
    <source>
        <dbReference type="Proteomes" id="UP001143856"/>
    </source>
</evidence>